<gene>
    <name evidence="1" type="ORF">IEO21_06245</name>
</gene>
<evidence type="ECO:0000313" key="1">
    <source>
        <dbReference type="EMBL" id="KAF9812303.1"/>
    </source>
</evidence>
<dbReference type="EMBL" id="JADOXO010000134">
    <property type="protein sequence ID" value="KAF9812303.1"/>
    <property type="molecule type" value="Genomic_DNA"/>
</dbReference>
<comment type="caution">
    <text evidence="1">The sequence shown here is derived from an EMBL/GenBank/DDBJ whole genome shotgun (WGS) entry which is preliminary data.</text>
</comment>
<organism evidence="1 2">
    <name type="scientific">Rhodonia placenta</name>
    <dbReference type="NCBI Taxonomy" id="104341"/>
    <lineage>
        <taxon>Eukaryota</taxon>
        <taxon>Fungi</taxon>
        <taxon>Dikarya</taxon>
        <taxon>Basidiomycota</taxon>
        <taxon>Agaricomycotina</taxon>
        <taxon>Agaricomycetes</taxon>
        <taxon>Polyporales</taxon>
        <taxon>Adustoporiaceae</taxon>
        <taxon>Rhodonia</taxon>
    </lineage>
</organism>
<reference evidence="1" key="2">
    <citation type="journal article" name="Front. Microbiol.">
        <title>Degradative Capacity of Two Strains of Rhodonia placenta: From Phenotype to Genotype.</title>
        <authorList>
            <person name="Kolle M."/>
            <person name="Horta M.A.C."/>
            <person name="Nowrousian M."/>
            <person name="Ohm R.A."/>
            <person name="Benz J.P."/>
            <person name="Pilgard A."/>
        </authorList>
    </citation>
    <scope>NUCLEOTIDE SEQUENCE</scope>
    <source>
        <strain evidence="1">FPRL280</strain>
    </source>
</reference>
<protein>
    <submittedName>
        <fullName evidence="1">Uncharacterized protein</fullName>
    </submittedName>
</protein>
<reference evidence="1" key="1">
    <citation type="submission" date="2020-11" db="EMBL/GenBank/DDBJ databases">
        <authorList>
            <person name="Koelle M."/>
            <person name="Horta M.A.C."/>
            <person name="Nowrousian M."/>
            <person name="Ohm R.A."/>
            <person name="Benz P."/>
            <person name="Pilgard A."/>
        </authorList>
    </citation>
    <scope>NUCLEOTIDE SEQUENCE</scope>
    <source>
        <strain evidence="1">FPRL280</strain>
    </source>
</reference>
<dbReference type="AlphaFoldDB" id="A0A8H7P0B8"/>
<dbReference type="Proteomes" id="UP000639403">
    <property type="component" value="Unassembled WGS sequence"/>
</dbReference>
<sequence>MRDFIPLWTSNSCGTDRISMLCATAPPYRAEHFGPFFVHCRDYYGLHTQFESLTARSHSSISQIGLLRRDRTSVYAMGIVLHCSVNELQSGFVPPSASGTSKHYSGAVLCTSRPQKSVRSCALLCPTPFIG</sequence>
<accession>A0A8H7P0B8</accession>
<proteinExistence type="predicted"/>
<name>A0A8H7P0B8_9APHY</name>
<evidence type="ECO:0000313" key="2">
    <source>
        <dbReference type="Proteomes" id="UP000639403"/>
    </source>
</evidence>